<evidence type="ECO:0000313" key="8">
    <source>
        <dbReference type="Proteomes" id="UP000063699"/>
    </source>
</evidence>
<dbReference type="OrthoDB" id="4544213at2"/>
<evidence type="ECO:0000256" key="5">
    <source>
        <dbReference type="ARBA" id="ARBA00023136"/>
    </source>
</evidence>
<keyword evidence="4 6" id="KW-1133">Transmembrane helix</keyword>
<feature type="transmembrane region" description="Helical" evidence="6">
    <location>
        <begin position="381"/>
        <end position="399"/>
    </location>
</feature>
<feature type="transmembrane region" description="Helical" evidence="6">
    <location>
        <begin position="179"/>
        <end position="196"/>
    </location>
</feature>
<dbReference type="PANTHER" id="PTHR23513">
    <property type="entry name" value="INTEGRAL MEMBRANE EFFLUX PROTEIN-RELATED"/>
    <property type="match status" value="1"/>
</dbReference>
<keyword evidence="5 6" id="KW-0472">Membrane</keyword>
<dbReference type="STRING" id="860235.AOZ06_32255"/>
<dbReference type="PANTHER" id="PTHR23513:SF6">
    <property type="entry name" value="MAJOR FACILITATOR SUPERFAMILY ASSOCIATED DOMAIN-CONTAINING PROTEIN"/>
    <property type="match status" value="1"/>
</dbReference>
<evidence type="ECO:0000256" key="6">
    <source>
        <dbReference type="SAM" id="Phobius"/>
    </source>
</evidence>
<gene>
    <name evidence="7" type="ORF">AOZ06_32255</name>
</gene>
<dbReference type="CDD" id="cd06173">
    <property type="entry name" value="MFS_MefA_like"/>
    <property type="match status" value="1"/>
</dbReference>
<evidence type="ECO:0000313" key="7">
    <source>
        <dbReference type="EMBL" id="ALG10939.1"/>
    </source>
</evidence>
<dbReference type="GO" id="GO:0005886">
    <property type="term" value="C:plasma membrane"/>
    <property type="evidence" value="ECO:0007669"/>
    <property type="project" value="UniProtKB-SubCell"/>
</dbReference>
<accession>A0A0N9I8W0</accession>
<evidence type="ECO:0000256" key="1">
    <source>
        <dbReference type="ARBA" id="ARBA00004651"/>
    </source>
</evidence>
<dbReference type="EMBL" id="CP012752">
    <property type="protein sequence ID" value="ALG10939.1"/>
    <property type="molecule type" value="Genomic_DNA"/>
</dbReference>
<dbReference type="Gene3D" id="1.20.1250.20">
    <property type="entry name" value="MFS general substrate transporter like domains"/>
    <property type="match status" value="1"/>
</dbReference>
<evidence type="ECO:0000256" key="4">
    <source>
        <dbReference type="ARBA" id="ARBA00022989"/>
    </source>
</evidence>
<keyword evidence="2" id="KW-1003">Cell membrane</keyword>
<dbReference type="InterPro" id="IPR036259">
    <property type="entry name" value="MFS_trans_sf"/>
</dbReference>
<dbReference type="RefSeq" id="WP_054292841.1">
    <property type="nucleotide sequence ID" value="NZ_CP012752.1"/>
</dbReference>
<protein>
    <submittedName>
        <fullName evidence="7">MFS transporter</fullName>
    </submittedName>
</protein>
<dbReference type="AlphaFoldDB" id="A0A0N9I8W0"/>
<proteinExistence type="predicted"/>
<feature type="transmembrane region" description="Helical" evidence="6">
    <location>
        <begin position="52"/>
        <end position="73"/>
    </location>
</feature>
<reference evidence="7 8" key="1">
    <citation type="submission" date="2015-07" db="EMBL/GenBank/DDBJ databases">
        <title>Genome sequencing of Kibdelosporangium phytohabitans.</title>
        <authorList>
            <person name="Qin S."/>
            <person name="Xing K."/>
        </authorList>
    </citation>
    <scope>NUCLEOTIDE SEQUENCE [LARGE SCALE GENOMIC DNA]</scope>
    <source>
        <strain evidence="7 8">KLBMP1111</strain>
    </source>
</reference>
<comment type="subcellular location">
    <subcellularLocation>
        <location evidence="1">Cell membrane</location>
        <topology evidence="1">Multi-pass membrane protein</topology>
    </subcellularLocation>
</comment>
<feature type="transmembrane region" description="Helical" evidence="6">
    <location>
        <begin position="85"/>
        <end position="105"/>
    </location>
</feature>
<feature type="transmembrane region" description="Helical" evidence="6">
    <location>
        <begin position="318"/>
        <end position="340"/>
    </location>
</feature>
<feature type="transmembrane region" description="Helical" evidence="6">
    <location>
        <begin position="293"/>
        <end position="312"/>
    </location>
</feature>
<dbReference type="GO" id="GO:0022857">
    <property type="term" value="F:transmembrane transporter activity"/>
    <property type="evidence" value="ECO:0007669"/>
    <property type="project" value="InterPro"/>
</dbReference>
<organism evidence="7 8">
    <name type="scientific">Kibdelosporangium phytohabitans</name>
    <dbReference type="NCBI Taxonomy" id="860235"/>
    <lineage>
        <taxon>Bacteria</taxon>
        <taxon>Bacillati</taxon>
        <taxon>Actinomycetota</taxon>
        <taxon>Actinomycetes</taxon>
        <taxon>Pseudonocardiales</taxon>
        <taxon>Pseudonocardiaceae</taxon>
        <taxon>Kibdelosporangium</taxon>
    </lineage>
</organism>
<feature type="transmembrane region" description="Helical" evidence="6">
    <location>
        <begin position="226"/>
        <end position="250"/>
    </location>
</feature>
<dbReference type="SUPFAM" id="SSF103473">
    <property type="entry name" value="MFS general substrate transporter"/>
    <property type="match status" value="1"/>
</dbReference>
<keyword evidence="8" id="KW-1185">Reference proteome</keyword>
<dbReference type="KEGG" id="kphy:AOZ06_32255"/>
<feature type="transmembrane region" description="Helical" evidence="6">
    <location>
        <begin position="352"/>
        <end position="375"/>
    </location>
</feature>
<evidence type="ECO:0000256" key="3">
    <source>
        <dbReference type="ARBA" id="ARBA00022692"/>
    </source>
</evidence>
<dbReference type="Pfam" id="PF07690">
    <property type="entry name" value="MFS_1"/>
    <property type="match status" value="1"/>
</dbReference>
<dbReference type="InterPro" id="IPR011701">
    <property type="entry name" value="MFS"/>
</dbReference>
<sequence>MVTKPPDTEALVPLRRNTNFQALWTSEAFAAVAKETAEFAYPLLILATTGSAFWAGVIASVQLAVAGLVSLPAGKLADRFDRKKLLITCNLIRVVLLGTLGLLIFADFVNIPLILGIAVTSAICLSISQPAGLAAIKALVPPAQLPTAISQNQIRFFGATLVGPPAAGALFGIARAFPYLGAAVSFLVSTLLLLFIKKPMQAADTLADDGKRHAIDGFRFIRRQPILFWSLFWIMGSNLVFNHTGVFIALAATATDEGTESAMIGVAVGFAGVGGLVGSFFASYALKKLTPTTIMMLAAWIGPVAATLMALFPNVVVMGVITGIVFLRGPIVSALFLAYVAVLAPDKLHGRVLGAVFFLSMIVQPIGIFSIGAIFDIGGAVATFTFVGAVALPVALTMFTPTMRKLPRPEELKETTL</sequence>
<dbReference type="Proteomes" id="UP000063699">
    <property type="component" value="Chromosome"/>
</dbReference>
<keyword evidence="3 6" id="KW-0812">Transmembrane</keyword>
<name>A0A0N9I8W0_9PSEU</name>
<evidence type="ECO:0000256" key="2">
    <source>
        <dbReference type="ARBA" id="ARBA00022475"/>
    </source>
</evidence>
<feature type="transmembrane region" description="Helical" evidence="6">
    <location>
        <begin position="262"/>
        <end position="286"/>
    </location>
</feature>